<gene>
    <name evidence="1" type="ORF">SAMN05660330_01247</name>
</gene>
<evidence type="ECO:0000313" key="1">
    <source>
        <dbReference type="EMBL" id="SDO87675.1"/>
    </source>
</evidence>
<dbReference type="STRING" id="91360.SAMN05660330_01247"/>
<dbReference type="RefSeq" id="WP_281180505.1">
    <property type="nucleotide sequence ID" value="NZ_FNJI01000007.1"/>
</dbReference>
<evidence type="ECO:0000313" key="2">
    <source>
        <dbReference type="Proteomes" id="UP000199073"/>
    </source>
</evidence>
<accession>A0A1H0N5A1</accession>
<dbReference type="EMBL" id="FNJI01000007">
    <property type="protein sequence ID" value="SDO87675.1"/>
    <property type="molecule type" value="Genomic_DNA"/>
</dbReference>
<name>A0A1H0N5A1_9BACT</name>
<reference evidence="1 2" key="1">
    <citation type="submission" date="2016-10" db="EMBL/GenBank/DDBJ databases">
        <authorList>
            <person name="de Groot N.N."/>
        </authorList>
    </citation>
    <scope>NUCLEOTIDE SEQUENCE [LARGE SCALE GENOMIC DNA]</scope>
    <source>
        <strain evidence="1 2">DSM 12130</strain>
    </source>
</reference>
<proteinExistence type="predicted"/>
<dbReference type="AlphaFoldDB" id="A0A1H0N5A1"/>
<sequence>MEAVIFLVFWIGSALLHTFYDLKIKPRFRADRQGSGSAPFSR</sequence>
<organism evidence="1 2">
    <name type="scientific">Desulforhopalus singaporensis</name>
    <dbReference type="NCBI Taxonomy" id="91360"/>
    <lineage>
        <taxon>Bacteria</taxon>
        <taxon>Pseudomonadati</taxon>
        <taxon>Thermodesulfobacteriota</taxon>
        <taxon>Desulfobulbia</taxon>
        <taxon>Desulfobulbales</taxon>
        <taxon>Desulfocapsaceae</taxon>
        <taxon>Desulforhopalus</taxon>
    </lineage>
</organism>
<protein>
    <submittedName>
        <fullName evidence="1">Uncharacterized protein</fullName>
    </submittedName>
</protein>
<keyword evidence="2" id="KW-1185">Reference proteome</keyword>
<dbReference type="Proteomes" id="UP000199073">
    <property type="component" value="Unassembled WGS sequence"/>
</dbReference>